<name>A0A5J4LTG3_9ACTN</name>
<comment type="caution">
    <text evidence="2">The sequence shown here is derived from an EMBL/GenBank/DDBJ whole genome shotgun (WGS) entry which is preliminary data.</text>
</comment>
<feature type="region of interest" description="Disordered" evidence="1">
    <location>
        <begin position="92"/>
        <end position="207"/>
    </location>
</feature>
<dbReference type="GeneID" id="96750211"/>
<keyword evidence="3" id="KW-1185">Reference proteome</keyword>
<evidence type="ECO:0000256" key="1">
    <source>
        <dbReference type="SAM" id="MobiDB-lite"/>
    </source>
</evidence>
<feature type="compositionally biased region" description="Basic residues" evidence="1">
    <location>
        <begin position="185"/>
        <end position="207"/>
    </location>
</feature>
<evidence type="ECO:0008006" key="4">
    <source>
        <dbReference type="Google" id="ProtNLM"/>
    </source>
</evidence>
<dbReference type="Proteomes" id="UP000325598">
    <property type="component" value="Unassembled WGS sequence"/>
</dbReference>
<organism evidence="2 3">
    <name type="scientific">Streptomyces angustmyceticus</name>
    <dbReference type="NCBI Taxonomy" id="285578"/>
    <lineage>
        <taxon>Bacteria</taxon>
        <taxon>Bacillati</taxon>
        <taxon>Actinomycetota</taxon>
        <taxon>Actinomycetes</taxon>
        <taxon>Kitasatosporales</taxon>
        <taxon>Streptomycetaceae</taxon>
        <taxon>Streptomyces</taxon>
    </lineage>
</organism>
<feature type="compositionally biased region" description="Acidic residues" evidence="1">
    <location>
        <begin position="104"/>
        <end position="148"/>
    </location>
</feature>
<dbReference type="EMBL" id="BLAG01000020">
    <property type="protein sequence ID" value="GES33685.1"/>
    <property type="molecule type" value="Genomic_DNA"/>
</dbReference>
<evidence type="ECO:0000313" key="3">
    <source>
        <dbReference type="Proteomes" id="UP000325598"/>
    </source>
</evidence>
<accession>A0A5J4LTG3</accession>
<sequence length="207" mass="21622">METDTKVTLAAALAAGYVLGRTKKGKLAIGVASMVAGQALSPRELIGQALRSLAATPQAAQLMDQVRGELLESGRTALSATADRSLGALAGALQKRTSALQGPPEDEEPAEGEEPAEDEEEGEAEDEEGPADDEEESADESEEAEGEEEKPSGRRPEKSSASRARTTKSPGKKAPAKKAASGKPAAKKKSAKKTAAKKTSRRTSRRR</sequence>
<proteinExistence type="predicted"/>
<protein>
    <recommendedName>
        <fullName evidence="4">Histone protein</fullName>
    </recommendedName>
</protein>
<dbReference type="OrthoDB" id="4338606at2"/>
<dbReference type="RefSeq" id="WP_086719639.1">
    <property type="nucleotide sequence ID" value="NZ_BLAG01000020.1"/>
</dbReference>
<dbReference type="AlphaFoldDB" id="A0A5J4LTG3"/>
<gene>
    <name evidence="2" type="ORF">San01_61730</name>
</gene>
<evidence type="ECO:0000313" key="2">
    <source>
        <dbReference type="EMBL" id="GES33685.1"/>
    </source>
</evidence>
<reference evidence="2 3" key="1">
    <citation type="submission" date="2019-10" db="EMBL/GenBank/DDBJ databases">
        <title>Whole genome shotgun sequence of Streptomyces angustmyceticus NBRC 3934.</title>
        <authorList>
            <person name="Hosoyama A."/>
            <person name="Ichikawa N."/>
            <person name="Kimura A."/>
            <person name="Kitahashi Y."/>
            <person name="Komaki H."/>
            <person name="Uohara A."/>
        </authorList>
    </citation>
    <scope>NUCLEOTIDE SEQUENCE [LARGE SCALE GENOMIC DNA]</scope>
    <source>
        <strain evidence="2 3">NBRC 3934</strain>
    </source>
</reference>
<feature type="compositionally biased region" description="Basic and acidic residues" evidence="1">
    <location>
        <begin position="149"/>
        <end position="160"/>
    </location>
</feature>